<dbReference type="AlphaFoldDB" id="A0A1I7YYZ8"/>
<evidence type="ECO:0000313" key="3">
    <source>
        <dbReference type="WBParaSite" id="L893_g21114.t1"/>
    </source>
</evidence>
<proteinExistence type="predicted"/>
<dbReference type="Proteomes" id="UP000095287">
    <property type="component" value="Unplaced"/>
</dbReference>
<name>A0A1I7YYZ8_9BILA</name>
<organism evidence="2 3">
    <name type="scientific">Steinernema glaseri</name>
    <dbReference type="NCBI Taxonomy" id="37863"/>
    <lineage>
        <taxon>Eukaryota</taxon>
        <taxon>Metazoa</taxon>
        <taxon>Ecdysozoa</taxon>
        <taxon>Nematoda</taxon>
        <taxon>Chromadorea</taxon>
        <taxon>Rhabditida</taxon>
        <taxon>Tylenchina</taxon>
        <taxon>Panagrolaimomorpha</taxon>
        <taxon>Strongyloidoidea</taxon>
        <taxon>Steinernematidae</taxon>
        <taxon>Steinernema</taxon>
    </lineage>
</organism>
<accession>A0A1I7YYZ8</accession>
<protein>
    <submittedName>
        <fullName evidence="3">Ig-like domain-containing protein</fullName>
    </submittedName>
</protein>
<keyword evidence="2" id="KW-1185">Reference proteome</keyword>
<dbReference type="WBParaSite" id="L893_g21114.t1">
    <property type="protein sequence ID" value="L893_g21114.t1"/>
    <property type="gene ID" value="L893_g21114"/>
</dbReference>
<evidence type="ECO:0000313" key="2">
    <source>
        <dbReference type="Proteomes" id="UP000095287"/>
    </source>
</evidence>
<reference evidence="3" key="1">
    <citation type="submission" date="2016-11" db="UniProtKB">
        <authorList>
            <consortium name="WormBaseParasite"/>
        </authorList>
    </citation>
    <scope>IDENTIFICATION</scope>
</reference>
<evidence type="ECO:0000256" key="1">
    <source>
        <dbReference type="SAM" id="MobiDB-lite"/>
    </source>
</evidence>
<sequence>MKTFPNWPNLLIFKLQLHAAEKALMGCVNAEHRSLRSLQNTAESRKPEKRLQRRKSHGQSFSLTISVVFLAKGFENEDIQQIVCRNTETYTYTEKWKSRTILLHSGFLYIPSRGDKPSGFKMSEKNQARLRLDCSISTNSNVRQAPEGSQTVVRKTTQPTQVFTSVLLASFDLE</sequence>
<feature type="region of interest" description="Disordered" evidence="1">
    <location>
        <begin position="38"/>
        <end position="57"/>
    </location>
</feature>